<keyword evidence="3" id="KW-1185">Reference proteome</keyword>
<dbReference type="Proteomes" id="UP000277204">
    <property type="component" value="Unassembled WGS sequence"/>
</dbReference>
<protein>
    <submittedName>
        <fullName evidence="2">Uncharacterized protein</fullName>
    </submittedName>
</protein>
<proteinExistence type="predicted"/>
<organism evidence="2 3">
    <name type="scientific">Schistosoma margrebowiei</name>
    <dbReference type="NCBI Taxonomy" id="48269"/>
    <lineage>
        <taxon>Eukaryota</taxon>
        <taxon>Metazoa</taxon>
        <taxon>Spiralia</taxon>
        <taxon>Lophotrochozoa</taxon>
        <taxon>Platyhelminthes</taxon>
        <taxon>Trematoda</taxon>
        <taxon>Digenea</taxon>
        <taxon>Strigeidida</taxon>
        <taxon>Schistosomatoidea</taxon>
        <taxon>Schistosomatidae</taxon>
        <taxon>Schistosoma</taxon>
    </lineage>
</organism>
<accession>A0A183LJ81</accession>
<gene>
    <name evidence="2" type="ORF">SMRZ_LOCUS3856</name>
</gene>
<sequence>MEDNCKRIKEAPTSTYQQILSLNQHHQNGCITTKTLDTIHERKKKKTAMNNSETRTEKVKARAEYSEANKRVKTASWMTS</sequence>
<feature type="region of interest" description="Disordered" evidence="1">
    <location>
        <begin position="42"/>
        <end position="80"/>
    </location>
</feature>
<reference evidence="2 3" key="1">
    <citation type="submission" date="2018-11" db="EMBL/GenBank/DDBJ databases">
        <authorList>
            <consortium name="Pathogen Informatics"/>
        </authorList>
    </citation>
    <scope>NUCLEOTIDE SEQUENCE [LARGE SCALE GENOMIC DNA]</scope>
    <source>
        <strain evidence="2 3">Zambia</strain>
    </source>
</reference>
<evidence type="ECO:0000256" key="1">
    <source>
        <dbReference type="SAM" id="MobiDB-lite"/>
    </source>
</evidence>
<dbReference type="EMBL" id="UZAI01001162">
    <property type="protein sequence ID" value="VDO59311.1"/>
    <property type="molecule type" value="Genomic_DNA"/>
</dbReference>
<evidence type="ECO:0000313" key="2">
    <source>
        <dbReference type="EMBL" id="VDO59311.1"/>
    </source>
</evidence>
<evidence type="ECO:0000313" key="3">
    <source>
        <dbReference type="Proteomes" id="UP000277204"/>
    </source>
</evidence>
<dbReference type="AlphaFoldDB" id="A0A183LJ81"/>
<name>A0A183LJ81_9TREM</name>
<feature type="compositionally biased region" description="Basic and acidic residues" evidence="1">
    <location>
        <begin position="54"/>
        <end position="70"/>
    </location>
</feature>